<dbReference type="InterPro" id="IPR011040">
    <property type="entry name" value="Sialidase"/>
</dbReference>
<comment type="caution">
    <text evidence="2">The sequence shown here is derived from an EMBL/GenBank/DDBJ whole genome shotgun (WGS) entry which is preliminary data.</text>
</comment>
<evidence type="ECO:0000313" key="2">
    <source>
        <dbReference type="EMBL" id="RCR70220.1"/>
    </source>
</evidence>
<accession>A0A368JRD5</accession>
<proteinExistence type="predicted"/>
<feature type="domain" description="Sialidase" evidence="1">
    <location>
        <begin position="53"/>
        <end position="247"/>
    </location>
</feature>
<protein>
    <submittedName>
        <fullName evidence="2">Exo-alpha-sialidase</fullName>
    </submittedName>
</protein>
<dbReference type="EMBL" id="QOWE01000005">
    <property type="protein sequence ID" value="RCR70220.1"/>
    <property type="molecule type" value="Genomic_DNA"/>
</dbReference>
<keyword evidence="3" id="KW-1185">Reference proteome</keyword>
<dbReference type="RefSeq" id="WP_114405386.1">
    <property type="nucleotide sequence ID" value="NZ_QOWE01000005.1"/>
</dbReference>
<dbReference type="Proteomes" id="UP000253383">
    <property type="component" value="Unassembled WGS sequence"/>
</dbReference>
<dbReference type="Pfam" id="PF13088">
    <property type="entry name" value="BNR_2"/>
    <property type="match status" value="1"/>
</dbReference>
<dbReference type="AlphaFoldDB" id="A0A368JRD5"/>
<dbReference type="Gene3D" id="2.120.10.10">
    <property type="match status" value="1"/>
</dbReference>
<name>A0A368JRD5_9BACT</name>
<organism evidence="2 3">
    <name type="scientific">Larkinella punicea</name>
    <dbReference type="NCBI Taxonomy" id="2315727"/>
    <lineage>
        <taxon>Bacteria</taxon>
        <taxon>Pseudomonadati</taxon>
        <taxon>Bacteroidota</taxon>
        <taxon>Cytophagia</taxon>
        <taxon>Cytophagales</taxon>
        <taxon>Spirosomataceae</taxon>
        <taxon>Larkinella</taxon>
    </lineage>
</organism>
<dbReference type="SUPFAM" id="SSF50939">
    <property type="entry name" value="Sialidases"/>
    <property type="match status" value="1"/>
</dbReference>
<gene>
    <name evidence="2" type="ORF">DUE52_07605</name>
</gene>
<dbReference type="InterPro" id="IPR036278">
    <property type="entry name" value="Sialidase_sf"/>
</dbReference>
<evidence type="ECO:0000313" key="3">
    <source>
        <dbReference type="Proteomes" id="UP000253383"/>
    </source>
</evidence>
<dbReference type="OrthoDB" id="9764969at2"/>
<dbReference type="CDD" id="cd15482">
    <property type="entry name" value="Sialidase_non-viral"/>
    <property type="match status" value="1"/>
</dbReference>
<evidence type="ECO:0000259" key="1">
    <source>
        <dbReference type="Pfam" id="PF13088"/>
    </source>
</evidence>
<reference evidence="2 3" key="1">
    <citation type="submission" date="2018-07" db="EMBL/GenBank/DDBJ databases">
        <title>Genome analysis of Larkinella rosea.</title>
        <authorList>
            <person name="Zhou Z."/>
            <person name="Wang G."/>
        </authorList>
    </citation>
    <scope>NUCLEOTIDE SEQUENCE [LARGE SCALE GENOMIC DNA]</scope>
    <source>
        <strain evidence="3">zzj9</strain>
    </source>
</reference>
<sequence length="398" mass="43419">MKNSILIAAILLFGFAERPAKEIRLSNPQFVGSTPRLTTDHRNHPVLSWTEKEGEKVAFYYSVSDDGGRTFGEKIRIKSPAVFSTHAEGMPKVAFKKDGTVLATFEVSRPTAEAPRAGDVLYVTSADGGQTWTEPKAVHRDTTPGKGHSFSNLNRLPNGEIGIAWLDEKTANKEGRTVKFAQTVPGGGFGKEVLVDDNACQCCRTNVFIDTKNQIHIAYRDLLDNGARDISHAVSTDGGRTFTSPKVVYDDQWKVNACPHTGPDVAQVGNELFVTWFSGGEKTPGIKLARLGATQLVSGIVSVRTKHPQIASLNGQLIWVWDESMEVKNAAGESRFISRIGMRKVSGGTASPITYLTPTDVNAAFPVVLATKKGLLVAYEQKKDQQNSVIVSRWIESM</sequence>